<sequence length="289" mass="34385">MIIIKIMGGLASQLHKYSVGRALSLKYNTELKLDIFWFDNISGSDTIREYHLDKYNVVAKIATEQEIKQFKPNKYLLKINNLFQKFTNWKINYRNYCNESFISLENFNLLPDNIYVEGEWSGDRYFSHIKEILQKELTLKSEYMDSTNHFLAKQSSDFAHDDNASKLHCTCSLEYYKKALQYISKNLLKMKLLIFSDDLDWLKPNFNFLDNVEFEFVEGFQDYEEFHLMTLSKHNIIANSGFSLFFAWLNINHNKIIISLSEWVFEEKLNKYIIDNIKDKNILFLENLE</sequence>
<dbReference type="Pfam" id="PF01531">
    <property type="entry name" value="Glyco_transf_11"/>
    <property type="match status" value="1"/>
</dbReference>
<dbReference type="InterPro" id="IPR002516">
    <property type="entry name" value="Glyco_trans_11"/>
</dbReference>
<dbReference type="EMBL" id="CP001816">
    <property type="protein sequence ID" value="ACZ12794.1"/>
    <property type="molecule type" value="Genomic_DNA"/>
</dbReference>
<evidence type="ECO:0000313" key="3">
    <source>
        <dbReference type="EMBL" id="ACZ12794.1"/>
    </source>
</evidence>
<dbReference type="Proteomes" id="UP000002222">
    <property type="component" value="Chromosome"/>
</dbReference>
<dbReference type="eggNOG" id="ENOG502ZC3Y">
    <property type="taxonomic scope" value="Bacteria"/>
</dbReference>
<dbReference type="RefSeq" id="WP_012857544.1">
    <property type="nucleotide sequence ID" value="NC_013512.1"/>
</dbReference>
<dbReference type="STRING" id="525898.Sdel_1779"/>
<gene>
    <name evidence="3" type="ordered locus">Sdel_1779</name>
</gene>
<evidence type="ECO:0000256" key="2">
    <source>
        <dbReference type="ARBA" id="ARBA00022679"/>
    </source>
</evidence>
<name>D1B3X4_SULD5</name>
<keyword evidence="2" id="KW-0808">Transferase</keyword>
<dbReference type="CDD" id="cd11301">
    <property type="entry name" value="Fut1_Fut2_like"/>
    <property type="match status" value="1"/>
</dbReference>
<dbReference type="AlphaFoldDB" id="D1B3X4"/>
<dbReference type="GO" id="GO:0016020">
    <property type="term" value="C:membrane"/>
    <property type="evidence" value="ECO:0007669"/>
    <property type="project" value="InterPro"/>
</dbReference>
<dbReference type="GO" id="GO:0005975">
    <property type="term" value="P:carbohydrate metabolic process"/>
    <property type="evidence" value="ECO:0007669"/>
    <property type="project" value="InterPro"/>
</dbReference>
<dbReference type="KEGG" id="sdl:Sdel_1779"/>
<accession>D1B3X4</accession>
<dbReference type="OrthoDB" id="9794601at2"/>
<reference evidence="3 4" key="2">
    <citation type="journal article" date="2010" name="Stand. Genomic Sci.">
        <title>Complete genome sequence of Sulfurospirillum deleyianum type strain (5175).</title>
        <authorList>
            <person name="Sikorski J."/>
            <person name="Lapidus A."/>
            <person name="Copeland A."/>
            <person name="Glavina Del Rio T."/>
            <person name="Nolan M."/>
            <person name="Lucas S."/>
            <person name="Chen F."/>
            <person name="Tice H."/>
            <person name="Cheng J.F."/>
            <person name="Saunders E."/>
            <person name="Bruce D."/>
            <person name="Goodwin L."/>
            <person name="Pitluck S."/>
            <person name="Ovchinnikova G."/>
            <person name="Pati A."/>
            <person name="Ivanova N."/>
            <person name="Mavromatis K."/>
            <person name="Chen A."/>
            <person name="Palaniappan K."/>
            <person name="Chain P."/>
            <person name="Land M."/>
            <person name="Hauser L."/>
            <person name="Chang Y.J."/>
            <person name="Jeffries C.D."/>
            <person name="Brettin T."/>
            <person name="Detter J.C."/>
            <person name="Han C."/>
            <person name="Rohde M."/>
            <person name="Lang E."/>
            <person name="Spring S."/>
            <person name="Goker M."/>
            <person name="Bristow J."/>
            <person name="Eisen J.A."/>
            <person name="Markowitz V."/>
            <person name="Hugenholtz P."/>
            <person name="Kyrpides N.C."/>
            <person name="Klenk H.P."/>
        </authorList>
    </citation>
    <scope>NUCLEOTIDE SEQUENCE [LARGE SCALE GENOMIC DNA]</scope>
    <source>
        <strain evidence="4">ATCC 51133 / DSM 6946 / 5175</strain>
    </source>
</reference>
<protein>
    <recommendedName>
        <fullName evidence="5">Glycosyl transferase family 11</fullName>
    </recommendedName>
</protein>
<evidence type="ECO:0008006" key="5">
    <source>
        <dbReference type="Google" id="ProtNLM"/>
    </source>
</evidence>
<reference evidence="4" key="1">
    <citation type="submission" date="2009-11" db="EMBL/GenBank/DDBJ databases">
        <title>The complete genome of Sulfurospirillum deleyianum DSM 6946.</title>
        <authorList>
            <consortium name="US DOE Joint Genome Institute (JGI-PGF)"/>
            <person name="Lucas S."/>
            <person name="Copeland A."/>
            <person name="Lapidus A."/>
            <person name="Glavina del Rio T."/>
            <person name="Dalin E."/>
            <person name="Tice H."/>
            <person name="Bruce D."/>
            <person name="Goodwin L."/>
            <person name="Pitluck S."/>
            <person name="Kyrpides N."/>
            <person name="Mavromatis K."/>
            <person name="Ivanova N."/>
            <person name="Ovchinnikova G."/>
            <person name="Munk A.C."/>
            <person name="Lu M."/>
            <person name="Brettin T."/>
            <person name="Detter J.C."/>
            <person name="Han C."/>
            <person name="Tapia R."/>
            <person name="Larimer F."/>
            <person name="Land M."/>
            <person name="Hauser L."/>
            <person name="Markowitz V."/>
            <person name="Cheng J.F."/>
            <person name="Hugenholtz P."/>
            <person name="Woyke T."/>
            <person name="Wu D."/>
            <person name="Aumann P."/>
            <person name="Schneider S."/>
            <person name="Lang E."/>
            <person name="Spring S."/>
            <person name="Klenk H.P."/>
            <person name="Eisen J.A."/>
        </authorList>
    </citation>
    <scope>NUCLEOTIDE SEQUENCE [LARGE SCALE GENOMIC DNA]</scope>
    <source>
        <strain evidence="4">ATCC 51133 / DSM 6946 / 5175</strain>
    </source>
</reference>
<evidence type="ECO:0000256" key="1">
    <source>
        <dbReference type="ARBA" id="ARBA00022676"/>
    </source>
</evidence>
<dbReference type="GO" id="GO:0008107">
    <property type="term" value="F:galactoside 2-alpha-L-fucosyltransferase activity"/>
    <property type="evidence" value="ECO:0007669"/>
    <property type="project" value="InterPro"/>
</dbReference>
<dbReference type="HOGENOM" id="CLU_043399_3_1_7"/>
<keyword evidence="1" id="KW-0328">Glycosyltransferase</keyword>
<organism evidence="3 4">
    <name type="scientific">Sulfurospirillum deleyianum (strain ATCC 51133 / DSM 6946 / 5175)</name>
    <dbReference type="NCBI Taxonomy" id="525898"/>
    <lineage>
        <taxon>Bacteria</taxon>
        <taxon>Pseudomonadati</taxon>
        <taxon>Campylobacterota</taxon>
        <taxon>Epsilonproteobacteria</taxon>
        <taxon>Campylobacterales</taxon>
        <taxon>Sulfurospirillaceae</taxon>
        <taxon>Sulfurospirillum</taxon>
    </lineage>
</organism>
<evidence type="ECO:0000313" key="4">
    <source>
        <dbReference type="Proteomes" id="UP000002222"/>
    </source>
</evidence>
<dbReference type="CAZy" id="GT11">
    <property type="family name" value="Glycosyltransferase Family 11"/>
</dbReference>
<keyword evidence="4" id="KW-1185">Reference proteome</keyword>
<proteinExistence type="predicted"/>